<sequence>MVRRRYIFLLVAAAAVLSSVLFWRMSRPALPLSREAQGAIIRQMAEQPESWRGWKLLHHPDAGWTDARQGTGPVQPIGQPLSPAEPFFLVDGSQSLTPTEAARQAIYSMLHYIRANRAGDGYELLDFRVEAPRLLGREDILERALEHCGTAALNKRTPEQIRAWCRGFFQRYPGLGAEMWAVEPAFSLKWSGEISSVSYQACVNSGLADGEGFVDLPRLFRYPARSSPLLLIRQGNQYRLQHAEAFFAQYEGETAQPSRPPEQMERT</sequence>
<protein>
    <submittedName>
        <fullName evidence="1">Uncharacterized protein</fullName>
    </submittedName>
</protein>
<dbReference type="AlphaFoldDB" id="A0A9D2MC07"/>
<evidence type="ECO:0000313" key="1">
    <source>
        <dbReference type="EMBL" id="HJB57607.1"/>
    </source>
</evidence>
<accession>A0A9D2MC07</accession>
<dbReference type="Proteomes" id="UP000824208">
    <property type="component" value="Unassembled WGS sequence"/>
</dbReference>
<name>A0A9D2MC07_9FIRM</name>
<gene>
    <name evidence="1" type="ORF">H9714_08665</name>
</gene>
<reference evidence="1" key="2">
    <citation type="submission" date="2021-04" db="EMBL/GenBank/DDBJ databases">
        <authorList>
            <person name="Gilroy R."/>
        </authorList>
    </citation>
    <scope>NUCLEOTIDE SEQUENCE</scope>
    <source>
        <strain evidence="1">CHK189-11263</strain>
    </source>
</reference>
<evidence type="ECO:0000313" key="2">
    <source>
        <dbReference type="Proteomes" id="UP000824208"/>
    </source>
</evidence>
<proteinExistence type="predicted"/>
<dbReference type="EMBL" id="DWYC01000076">
    <property type="protein sequence ID" value="HJB57607.1"/>
    <property type="molecule type" value="Genomic_DNA"/>
</dbReference>
<reference evidence="1" key="1">
    <citation type="journal article" date="2021" name="PeerJ">
        <title>Extensive microbial diversity within the chicken gut microbiome revealed by metagenomics and culture.</title>
        <authorList>
            <person name="Gilroy R."/>
            <person name="Ravi A."/>
            <person name="Getino M."/>
            <person name="Pursley I."/>
            <person name="Horton D.L."/>
            <person name="Alikhan N.F."/>
            <person name="Baker D."/>
            <person name="Gharbi K."/>
            <person name="Hall N."/>
            <person name="Watson M."/>
            <person name="Adriaenssens E.M."/>
            <person name="Foster-Nyarko E."/>
            <person name="Jarju S."/>
            <person name="Secka A."/>
            <person name="Antonio M."/>
            <person name="Oren A."/>
            <person name="Chaudhuri R.R."/>
            <person name="La Ragione R."/>
            <person name="Hildebrand F."/>
            <person name="Pallen M.J."/>
        </authorList>
    </citation>
    <scope>NUCLEOTIDE SEQUENCE</scope>
    <source>
        <strain evidence="1">CHK189-11263</strain>
    </source>
</reference>
<comment type="caution">
    <text evidence="1">The sequence shown here is derived from an EMBL/GenBank/DDBJ whole genome shotgun (WGS) entry which is preliminary data.</text>
</comment>
<organism evidence="1 2">
    <name type="scientific">Candidatus Flavonifractor intestinipullorum</name>
    <dbReference type="NCBI Taxonomy" id="2838587"/>
    <lineage>
        <taxon>Bacteria</taxon>
        <taxon>Bacillati</taxon>
        <taxon>Bacillota</taxon>
        <taxon>Clostridia</taxon>
        <taxon>Eubacteriales</taxon>
        <taxon>Oscillospiraceae</taxon>
        <taxon>Flavonifractor</taxon>
    </lineage>
</organism>